<comment type="caution">
    <text evidence="5">The sequence shown here is derived from an EMBL/GenBank/DDBJ whole genome shotgun (WGS) entry which is preliminary data.</text>
</comment>
<protein>
    <recommendedName>
        <fullName evidence="4">Penicillin-binding protein transpeptidase domain-containing protein</fullName>
    </recommendedName>
</protein>
<dbReference type="PANTHER" id="PTHR32282:SF34">
    <property type="entry name" value="PENICILLIN-BINDING PROTEIN 1A"/>
    <property type="match status" value="1"/>
</dbReference>
<keyword evidence="3" id="KW-0732">Signal</keyword>
<organism evidence="5 6">
    <name type="scientific">Streptomyces longisporus</name>
    <dbReference type="NCBI Taxonomy" id="1948"/>
    <lineage>
        <taxon>Bacteria</taxon>
        <taxon>Bacillati</taxon>
        <taxon>Actinomycetota</taxon>
        <taxon>Actinomycetes</taxon>
        <taxon>Kitasatosporales</taxon>
        <taxon>Streptomycetaceae</taxon>
        <taxon>Streptomyces</taxon>
    </lineage>
</organism>
<gene>
    <name evidence="5" type="ORF">GCM10010276_84920</name>
</gene>
<evidence type="ECO:0000256" key="1">
    <source>
        <dbReference type="ARBA" id="ARBA00022676"/>
    </source>
</evidence>
<proteinExistence type="predicted"/>
<name>A0ABN3NGR4_STRLO</name>
<reference evidence="5 6" key="1">
    <citation type="journal article" date="2019" name="Int. J. Syst. Evol. Microbiol.">
        <title>The Global Catalogue of Microorganisms (GCM) 10K type strain sequencing project: providing services to taxonomists for standard genome sequencing and annotation.</title>
        <authorList>
            <consortium name="The Broad Institute Genomics Platform"/>
            <consortium name="The Broad Institute Genome Sequencing Center for Infectious Disease"/>
            <person name="Wu L."/>
            <person name="Ma J."/>
        </authorList>
    </citation>
    <scope>NUCLEOTIDE SEQUENCE [LARGE SCALE GENOMIC DNA]</scope>
    <source>
        <strain evidence="5 6">JCM 4395</strain>
    </source>
</reference>
<dbReference type="InterPro" id="IPR001460">
    <property type="entry name" value="PCN-bd_Tpept"/>
</dbReference>
<keyword evidence="2" id="KW-0808">Transferase</keyword>
<evidence type="ECO:0000313" key="6">
    <source>
        <dbReference type="Proteomes" id="UP001501777"/>
    </source>
</evidence>
<dbReference type="InterPro" id="IPR050396">
    <property type="entry name" value="Glycosyltr_51/Transpeptidase"/>
</dbReference>
<feature type="signal peptide" evidence="3">
    <location>
        <begin position="1"/>
        <end position="20"/>
    </location>
</feature>
<dbReference type="InterPro" id="IPR012338">
    <property type="entry name" value="Beta-lactam/transpept-like"/>
</dbReference>
<dbReference type="SUPFAM" id="SSF56601">
    <property type="entry name" value="beta-lactamase/transpeptidase-like"/>
    <property type="match status" value="1"/>
</dbReference>
<evidence type="ECO:0000256" key="3">
    <source>
        <dbReference type="SAM" id="SignalP"/>
    </source>
</evidence>
<sequence>MLGGFAASTGLTALCLTVAAAIDIPQNLNSHATQQDTVHFWSDGTPMARTGWVRRQAMPVPRPVAHPMSRDDILDGAASVATDGRNLAVHGGPDHRTQGFNEPNAATVQAGSAFLPFVYAAGLEHGVRKTRGGPATRITPQTLYNGVAVTTPEGPYWDRSGKKVTAHNDDGKSHGPISLGTALARSVHTPFMQLGMDTGLNEVRETALAAGLLPSSLGPQVPALSLGSSTPSAIRRASGYATFAAAGQHTEPYSVRRITHNGAEVRLTTPTARRAIGAEVAEQVSEALTDSLNAAHPGVSTATATGRSGTTADDTAAWFAGTAQSVATAVVVHRMDLAASLDPLPLNGTAGTPADSVPYAVWSGAMGLD</sequence>
<feature type="domain" description="Penicillin-binding protein transpeptidase" evidence="4">
    <location>
        <begin position="151"/>
        <end position="328"/>
    </location>
</feature>
<feature type="chain" id="PRO_5046138334" description="Penicillin-binding protein transpeptidase domain-containing protein" evidence="3">
    <location>
        <begin position="21"/>
        <end position="369"/>
    </location>
</feature>
<keyword evidence="1" id="KW-0328">Glycosyltransferase</keyword>
<evidence type="ECO:0000256" key="2">
    <source>
        <dbReference type="ARBA" id="ARBA00022679"/>
    </source>
</evidence>
<dbReference type="Proteomes" id="UP001501777">
    <property type="component" value="Unassembled WGS sequence"/>
</dbReference>
<dbReference type="EMBL" id="BAAASG010000028">
    <property type="protein sequence ID" value="GAA2521246.1"/>
    <property type="molecule type" value="Genomic_DNA"/>
</dbReference>
<evidence type="ECO:0000313" key="5">
    <source>
        <dbReference type="EMBL" id="GAA2521246.1"/>
    </source>
</evidence>
<accession>A0ABN3NGR4</accession>
<keyword evidence="6" id="KW-1185">Reference proteome</keyword>
<evidence type="ECO:0000259" key="4">
    <source>
        <dbReference type="Pfam" id="PF00905"/>
    </source>
</evidence>
<dbReference type="RefSeq" id="WP_425585857.1">
    <property type="nucleotide sequence ID" value="NZ_BAAASG010000028.1"/>
</dbReference>
<dbReference type="PANTHER" id="PTHR32282">
    <property type="entry name" value="BINDING PROTEIN TRANSPEPTIDASE, PUTATIVE-RELATED"/>
    <property type="match status" value="1"/>
</dbReference>
<dbReference type="Pfam" id="PF00905">
    <property type="entry name" value="Transpeptidase"/>
    <property type="match status" value="1"/>
</dbReference>
<dbReference type="Gene3D" id="3.40.710.10">
    <property type="entry name" value="DD-peptidase/beta-lactamase superfamily"/>
    <property type="match status" value="1"/>
</dbReference>